<comment type="caution">
    <text evidence="2">The sequence shown here is derived from an EMBL/GenBank/DDBJ whole genome shotgun (WGS) entry which is preliminary data.</text>
</comment>
<reference evidence="2" key="1">
    <citation type="submission" date="2023-02" db="EMBL/GenBank/DDBJ databases">
        <title>Genome of toxic invasive species Heracleum sosnowskyi carries increased number of genes despite the absence of recent whole-genome duplications.</title>
        <authorList>
            <person name="Schelkunov M."/>
            <person name="Shtratnikova V."/>
            <person name="Makarenko M."/>
            <person name="Klepikova A."/>
            <person name="Omelchenko D."/>
            <person name="Novikova G."/>
            <person name="Obukhova E."/>
            <person name="Bogdanov V."/>
            <person name="Penin A."/>
            <person name="Logacheva M."/>
        </authorList>
    </citation>
    <scope>NUCLEOTIDE SEQUENCE</scope>
    <source>
        <strain evidence="2">Hsosn_3</strain>
        <tissue evidence="2">Leaf</tissue>
    </source>
</reference>
<dbReference type="Proteomes" id="UP001237642">
    <property type="component" value="Unassembled WGS sequence"/>
</dbReference>
<evidence type="ECO:0000313" key="3">
    <source>
        <dbReference type="Proteomes" id="UP001237642"/>
    </source>
</evidence>
<feature type="region of interest" description="Disordered" evidence="1">
    <location>
        <begin position="1"/>
        <end position="104"/>
    </location>
</feature>
<keyword evidence="3" id="KW-1185">Reference proteome</keyword>
<dbReference type="AlphaFoldDB" id="A0AAD8ME44"/>
<protein>
    <submittedName>
        <fullName evidence="2">Uncharacterized protein</fullName>
    </submittedName>
</protein>
<name>A0AAD8ME44_9APIA</name>
<organism evidence="2 3">
    <name type="scientific">Heracleum sosnowskyi</name>
    <dbReference type="NCBI Taxonomy" id="360622"/>
    <lineage>
        <taxon>Eukaryota</taxon>
        <taxon>Viridiplantae</taxon>
        <taxon>Streptophyta</taxon>
        <taxon>Embryophyta</taxon>
        <taxon>Tracheophyta</taxon>
        <taxon>Spermatophyta</taxon>
        <taxon>Magnoliopsida</taxon>
        <taxon>eudicotyledons</taxon>
        <taxon>Gunneridae</taxon>
        <taxon>Pentapetalae</taxon>
        <taxon>asterids</taxon>
        <taxon>campanulids</taxon>
        <taxon>Apiales</taxon>
        <taxon>Apiaceae</taxon>
        <taxon>Apioideae</taxon>
        <taxon>apioid superclade</taxon>
        <taxon>Tordylieae</taxon>
        <taxon>Tordyliinae</taxon>
        <taxon>Heracleum</taxon>
    </lineage>
</organism>
<feature type="compositionally biased region" description="Basic and acidic residues" evidence="1">
    <location>
        <begin position="92"/>
        <end position="102"/>
    </location>
</feature>
<gene>
    <name evidence="2" type="ORF">POM88_035441</name>
</gene>
<feature type="compositionally biased region" description="Basic and acidic residues" evidence="1">
    <location>
        <begin position="13"/>
        <end position="29"/>
    </location>
</feature>
<evidence type="ECO:0000313" key="2">
    <source>
        <dbReference type="EMBL" id="KAK1369349.1"/>
    </source>
</evidence>
<feature type="compositionally biased region" description="Acidic residues" evidence="1">
    <location>
        <begin position="52"/>
        <end position="64"/>
    </location>
</feature>
<evidence type="ECO:0000256" key="1">
    <source>
        <dbReference type="SAM" id="MobiDB-lite"/>
    </source>
</evidence>
<sequence length="306" mass="35944">MAKKNHITSSHPRFNEAKAEEISRIRREANPQGYESTPEKQARLAQELVREMEEESNEAVEEEAPTMKKLKKMKKMPKSKPTRWKKRSHRHVSPEKVEEKRNTGRRIIFEDPTLASTQSQITFHGTPVELKEEPIEFEDLVFPKFIIEAEKRSKKREQVKKAQQGPIKLNVAPKVAKPVENKADFLGFSEVARSAVLKKIEEIKSSWNSPDSLPRKLKIPFNGQKIHLQPCWMMEFKDDKGCRRFFRIEDQLSKASTRYLRWLQGKLDPKIAEEDAFYRKLQDQIEANYAKEGRQKIRPPREKKRN</sequence>
<feature type="compositionally biased region" description="Basic residues" evidence="1">
    <location>
        <begin position="68"/>
        <end position="91"/>
    </location>
</feature>
<reference evidence="2" key="2">
    <citation type="submission" date="2023-05" db="EMBL/GenBank/DDBJ databases">
        <authorList>
            <person name="Schelkunov M.I."/>
        </authorList>
    </citation>
    <scope>NUCLEOTIDE SEQUENCE</scope>
    <source>
        <strain evidence="2">Hsosn_3</strain>
        <tissue evidence="2">Leaf</tissue>
    </source>
</reference>
<dbReference type="EMBL" id="JAUIZM010000008">
    <property type="protein sequence ID" value="KAK1369349.1"/>
    <property type="molecule type" value="Genomic_DNA"/>
</dbReference>
<proteinExistence type="predicted"/>
<accession>A0AAD8ME44</accession>